<dbReference type="AlphaFoldDB" id="Q69LW5"/>
<evidence type="ECO:0000256" key="1">
    <source>
        <dbReference type="SAM" id="MobiDB-lite"/>
    </source>
</evidence>
<sequence length="112" mass="12163">MVDEWFGCRLLLNFRSLNLSLHQPAAAEIRRRSGGGTAGCSSPRPAPPFPPRRATVRRRHQIVDPVPPPGGRAPEQVDSGPRPPLLRAHRGAPPSSDLTATLLLLPPIFLVE</sequence>
<dbReference type="EMBL" id="AP005802">
    <property type="protein sequence ID" value="BAD36411.1"/>
    <property type="molecule type" value="Genomic_DNA"/>
</dbReference>
<evidence type="ECO:0000313" key="3">
    <source>
        <dbReference type="Proteomes" id="UP000000763"/>
    </source>
</evidence>
<accession>Q69LW5</accession>
<reference evidence="3" key="1">
    <citation type="journal article" date="2005" name="Nature">
        <title>The map-based sequence of the rice genome.</title>
        <authorList>
            <consortium name="International rice genome sequencing project (IRGSP)"/>
            <person name="Matsumoto T."/>
            <person name="Wu J."/>
            <person name="Kanamori H."/>
            <person name="Katayose Y."/>
            <person name="Fujisawa M."/>
            <person name="Namiki N."/>
            <person name="Mizuno H."/>
            <person name="Yamamoto K."/>
            <person name="Antonio B.A."/>
            <person name="Baba T."/>
            <person name="Sakata K."/>
            <person name="Nagamura Y."/>
            <person name="Aoki H."/>
            <person name="Arikawa K."/>
            <person name="Arita K."/>
            <person name="Bito T."/>
            <person name="Chiden Y."/>
            <person name="Fujitsuka N."/>
            <person name="Fukunaka R."/>
            <person name="Hamada M."/>
            <person name="Harada C."/>
            <person name="Hayashi A."/>
            <person name="Hijishita S."/>
            <person name="Honda M."/>
            <person name="Hosokawa S."/>
            <person name="Ichikawa Y."/>
            <person name="Idonuma A."/>
            <person name="Iijima M."/>
            <person name="Ikeda M."/>
            <person name="Ikeno M."/>
            <person name="Ito K."/>
            <person name="Ito S."/>
            <person name="Ito T."/>
            <person name="Ito Y."/>
            <person name="Ito Y."/>
            <person name="Iwabuchi A."/>
            <person name="Kamiya K."/>
            <person name="Karasawa W."/>
            <person name="Kurita K."/>
            <person name="Katagiri S."/>
            <person name="Kikuta A."/>
            <person name="Kobayashi H."/>
            <person name="Kobayashi N."/>
            <person name="Machita K."/>
            <person name="Maehara T."/>
            <person name="Masukawa M."/>
            <person name="Mizubayashi T."/>
            <person name="Mukai Y."/>
            <person name="Nagasaki H."/>
            <person name="Nagata Y."/>
            <person name="Naito S."/>
            <person name="Nakashima M."/>
            <person name="Nakama Y."/>
            <person name="Nakamichi Y."/>
            <person name="Nakamura M."/>
            <person name="Meguro A."/>
            <person name="Negishi M."/>
            <person name="Ohta I."/>
            <person name="Ohta T."/>
            <person name="Okamoto M."/>
            <person name="Ono N."/>
            <person name="Saji S."/>
            <person name="Sakaguchi M."/>
            <person name="Sakai K."/>
            <person name="Shibata M."/>
            <person name="Shimokawa T."/>
            <person name="Song J."/>
            <person name="Takazaki Y."/>
            <person name="Terasawa K."/>
            <person name="Tsugane M."/>
            <person name="Tsuji K."/>
            <person name="Ueda S."/>
            <person name="Waki K."/>
            <person name="Yamagata H."/>
            <person name="Yamamoto M."/>
            <person name="Yamamoto S."/>
            <person name="Yamane H."/>
            <person name="Yoshiki S."/>
            <person name="Yoshihara R."/>
            <person name="Yukawa K."/>
            <person name="Zhong H."/>
            <person name="Yano M."/>
            <person name="Yuan Q."/>
            <person name="Ouyang S."/>
            <person name="Liu J."/>
            <person name="Jones K.M."/>
            <person name="Gansberger K."/>
            <person name="Moffat K."/>
            <person name="Hill J."/>
            <person name="Bera J."/>
            <person name="Fadrosh D."/>
            <person name="Jin S."/>
            <person name="Johri S."/>
            <person name="Kim M."/>
            <person name="Overton L."/>
            <person name="Reardon M."/>
            <person name="Tsitrin T."/>
            <person name="Vuong H."/>
            <person name="Weaver B."/>
            <person name="Ciecko A."/>
            <person name="Tallon L."/>
            <person name="Jackson J."/>
            <person name="Pai G."/>
            <person name="Aken S.V."/>
            <person name="Utterback T."/>
            <person name="Reidmuller S."/>
            <person name="Feldblyum T."/>
            <person name="Hsiao J."/>
            <person name="Zismann V."/>
            <person name="Iobst S."/>
            <person name="de Vazeille A.R."/>
            <person name="Buell C.R."/>
            <person name="Ying K."/>
            <person name="Li Y."/>
            <person name="Lu T."/>
            <person name="Huang Y."/>
            <person name="Zhao Q."/>
            <person name="Feng Q."/>
            <person name="Zhang L."/>
            <person name="Zhu J."/>
            <person name="Weng Q."/>
            <person name="Mu J."/>
            <person name="Lu Y."/>
            <person name="Fan D."/>
            <person name="Liu Y."/>
            <person name="Guan J."/>
            <person name="Zhang Y."/>
            <person name="Yu S."/>
            <person name="Liu X."/>
            <person name="Zhang Y."/>
            <person name="Hong G."/>
            <person name="Han B."/>
            <person name="Choisne N."/>
            <person name="Demange N."/>
            <person name="Orjeda G."/>
            <person name="Samain S."/>
            <person name="Cattolico L."/>
            <person name="Pelletier E."/>
            <person name="Couloux A."/>
            <person name="Segurens B."/>
            <person name="Wincker P."/>
            <person name="D'Hont A."/>
            <person name="Scarpelli C."/>
            <person name="Weissenbach J."/>
            <person name="Salanoubat M."/>
            <person name="Quetier F."/>
            <person name="Yu Y."/>
            <person name="Kim H.R."/>
            <person name="Rambo T."/>
            <person name="Currie J."/>
            <person name="Collura K."/>
            <person name="Luo M."/>
            <person name="Yang T."/>
            <person name="Ammiraju J.S.S."/>
            <person name="Engler F."/>
            <person name="Soderlund C."/>
            <person name="Wing R.A."/>
            <person name="Palmer L.E."/>
            <person name="de la Bastide M."/>
            <person name="Spiegel L."/>
            <person name="Nascimento L."/>
            <person name="Zutavern T."/>
            <person name="O'Shaughnessy A."/>
            <person name="Dike S."/>
            <person name="Dedhia N."/>
            <person name="Preston R."/>
            <person name="Balija V."/>
            <person name="McCombie W.R."/>
            <person name="Chow T."/>
            <person name="Chen H."/>
            <person name="Chung M."/>
            <person name="Chen C."/>
            <person name="Shaw J."/>
            <person name="Wu H."/>
            <person name="Hsiao K."/>
            <person name="Chao Y."/>
            <person name="Chu M."/>
            <person name="Cheng C."/>
            <person name="Hour A."/>
            <person name="Lee P."/>
            <person name="Lin S."/>
            <person name="Lin Y."/>
            <person name="Liou J."/>
            <person name="Liu S."/>
            <person name="Hsing Y."/>
            <person name="Raghuvanshi S."/>
            <person name="Mohanty A."/>
            <person name="Bharti A.K."/>
            <person name="Gaur A."/>
            <person name="Gupta V."/>
            <person name="Kumar D."/>
            <person name="Ravi V."/>
            <person name="Vij S."/>
            <person name="Kapur A."/>
            <person name="Khurana P."/>
            <person name="Khurana P."/>
            <person name="Khurana J.P."/>
            <person name="Tyagi A.K."/>
            <person name="Gaikwad K."/>
            <person name="Singh A."/>
            <person name="Dalal V."/>
            <person name="Srivastava S."/>
            <person name="Dixit A."/>
            <person name="Pal A.K."/>
            <person name="Ghazi I.A."/>
            <person name="Yadav M."/>
            <person name="Pandit A."/>
            <person name="Bhargava A."/>
            <person name="Sureshbabu K."/>
            <person name="Batra K."/>
            <person name="Sharma T.R."/>
            <person name="Mohapatra T."/>
            <person name="Singh N.K."/>
            <person name="Messing J."/>
            <person name="Nelson A.B."/>
            <person name="Fuks G."/>
            <person name="Kavchok S."/>
            <person name="Keizer G."/>
            <person name="Linton E."/>
            <person name="Llaca V."/>
            <person name="Song R."/>
            <person name="Tanyolac B."/>
            <person name="Young S."/>
            <person name="Ho-Il K."/>
            <person name="Hahn J.H."/>
            <person name="Sangsakoo G."/>
            <person name="Vanavichit A."/>
            <person name="de Mattos Luiz.A.T."/>
            <person name="Zimmer P.D."/>
            <person name="Malone G."/>
            <person name="Dellagostin O."/>
            <person name="de Oliveira A.C."/>
            <person name="Bevan M."/>
            <person name="Bancroft I."/>
            <person name="Minx P."/>
            <person name="Cordum H."/>
            <person name="Wilson R."/>
            <person name="Cheng Z."/>
            <person name="Jin W."/>
            <person name="Jiang J."/>
            <person name="Leong S.A."/>
            <person name="Iwama H."/>
            <person name="Gojobori T."/>
            <person name="Itoh T."/>
            <person name="Niimura Y."/>
            <person name="Fujii Y."/>
            <person name="Habara T."/>
            <person name="Sakai H."/>
            <person name="Sato Y."/>
            <person name="Wilson G."/>
            <person name="Kumar K."/>
            <person name="McCouch S."/>
            <person name="Juretic N."/>
            <person name="Hoen D."/>
            <person name="Wright S."/>
            <person name="Bruskiewich R."/>
            <person name="Bureau T."/>
            <person name="Miyao A."/>
            <person name="Hirochika H."/>
            <person name="Nishikawa T."/>
            <person name="Kadowaki K."/>
            <person name="Sugiura M."/>
            <person name="Burr B."/>
            <person name="Sasaki T."/>
        </authorList>
    </citation>
    <scope>NUCLEOTIDE SEQUENCE [LARGE SCALE GENOMIC DNA]</scope>
    <source>
        <strain evidence="3">cv. Nipponbare</strain>
    </source>
</reference>
<organism evidence="2 3">
    <name type="scientific">Oryza sativa subsp. japonica</name>
    <name type="common">Rice</name>
    <dbReference type="NCBI Taxonomy" id="39947"/>
    <lineage>
        <taxon>Eukaryota</taxon>
        <taxon>Viridiplantae</taxon>
        <taxon>Streptophyta</taxon>
        <taxon>Embryophyta</taxon>
        <taxon>Tracheophyta</taxon>
        <taxon>Spermatophyta</taxon>
        <taxon>Magnoliopsida</taxon>
        <taxon>Liliopsida</taxon>
        <taxon>Poales</taxon>
        <taxon>Poaceae</taxon>
        <taxon>BOP clade</taxon>
        <taxon>Oryzoideae</taxon>
        <taxon>Oryzeae</taxon>
        <taxon>Oryzinae</taxon>
        <taxon>Oryza</taxon>
        <taxon>Oryza sativa</taxon>
    </lineage>
</organism>
<gene>
    <name evidence="2" type="primary">OSJNBa0057D11.19</name>
</gene>
<evidence type="ECO:0000313" key="2">
    <source>
        <dbReference type="EMBL" id="BAD36411.1"/>
    </source>
</evidence>
<proteinExistence type="predicted"/>
<reference evidence="3" key="2">
    <citation type="journal article" date="2008" name="Nucleic Acids Res.">
        <title>The rice annotation project database (RAP-DB): 2008 update.</title>
        <authorList>
            <consortium name="The rice annotation project (RAP)"/>
        </authorList>
    </citation>
    <scope>GENOME REANNOTATION</scope>
    <source>
        <strain evidence="3">cv. Nipponbare</strain>
    </source>
</reference>
<protein>
    <submittedName>
        <fullName evidence="2">Uncharacterized protein</fullName>
    </submittedName>
</protein>
<feature type="region of interest" description="Disordered" evidence="1">
    <location>
        <begin position="28"/>
        <end position="94"/>
    </location>
</feature>
<name>Q69LW5_ORYSJ</name>
<dbReference type="Proteomes" id="UP000000763">
    <property type="component" value="Chromosome 9"/>
</dbReference>